<organism evidence="2 3">
    <name type="scientific">Amycolatopsis orientalis</name>
    <name type="common">Nocardia orientalis</name>
    <dbReference type="NCBI Taxonomy" id="31958"/>
    <lineage>
        <taxon>Bacteria</taxon>
        <taxon>Bacillati</taxon>
        <taxon>Actinomycetota</taxon>
        <taxon>Actinomycetes</taxon>
        <taxon>Pseudonocardiales</taxon>
        <taxon>Pseudonocardiaceae</taxon>
        <taxon>Amycolatopsis</taxon>
    </lineage>
</organism>
<dbReference type="RefSeq" id="WP_052675018.1">
    <property type="nucleotide sequence ID" value="NZ_CP016174.1"/>
</dbReference>
<dbReference type="STRING" id="31958.SD37_09410"/>
<dbReference type="Gene3D" id="3.20.20.140">
    <property type="entry name" value="Metal-dependent hydrolases"/>
    <property type="match status" value="1"/>
</dbReference>
<gene>
    <name evidence="2" type="ORF">SD37_09410</name>
</gene>
<dbReference type="AlphaFoldDB" id="A0A193BUJ3"/>
<dbReference type="InterPro" id="IPR006680">
    <property type="entry name" value="Amidohydro-rel"/>
</dbReference>
<dbReference type="SUPFAM" id="SSF51338">
    <property type="entry name" value="Composite domain of metallo-dependent hydrolases"/>
    <property type="match status" value="1"/>
</dbReference>
<proteinExistence type="predicted"/>
<dbReference type="PANTHER" id="PTHR43135">
    <property type="entry name" value="ALPHA-D-RIBOSE 1-METHYLPHOSPHONATE 5-TRIPHOSPHATE DIPHOSPHATASE"/>
    <property type="match status" value="1"/>
</dbReference>
<dbReference type="InterPro" id="IPR051781">
    <property type="entry name" value="Metallo-dep_Hydrolase"/>
</dbReference>
<name>A0A193BUJ3_AMYOR</name>
<protein>
    <recommendedName>
        <fullName evidence="1">Amidohydrolase-related domain-containing protein</fullName>
    </recommendedName>
</protein>
<dbReference type="Pfam" id="PF01979">
    <property type="entry name" value="Amidohydro_1"/>
    <property type="match status" value="1"/>
</dbReference>
<evidence type="ECO:0000259" key="1">
    <source>
        <dbReference type="Pfam" id="PF01979"/>
    </source>
</evidence>
<dbReference type="SUPFAM" id="SSF51556">
    <property type="entry name" value="Metallo-dependent hydrolases"/>
    <property type="match status" value="1"/>
</dbReference>
<dbReference type="InterPro" id="IPR011059">
    <property type="entry name" value="Metal-dep_hydrolase_composite"/>
</dbReference>
<accession>A0A193BUJ3</accession>
<dbReference type="InterPro" id="IPR032466">
    <property type="entry name" value="Metal_Hydrolase"/>
</dbReference>
<dbReference type="Proteomes" id="UP000093695">
    <property type="component" value="Chromosome"/>
</dbReference>
<evidence type="ECO:0000313" key="3">
    <source>
        <dbReference type="Proteomes" id="UP000093695"/>
    </source>
</evidence>
<reference evidence="2 3" key="1">
    <citation type="journal article" date="2015" name="Genome Announc.">
        <title>Draft Genome Sequence of Norvancomycin-Producing Strain Amycolatopsis orientalis CPCC200066.</title>
        <authorList>
            <person name="Lei X."/>
            <person name="Yuan F."/>
            <person name="Shi Y."/>
            <person name="Li X."/>
            <person name="Wang L."/>
            <person name="Hong B."/>
        </authorList>
    </citation>
    <scope>NUCLEOTIDE SEQUENCE [LARGE SCALE GENOMIC DNA]</scope>
    <source>
        <strain evidence="2 3">B-37</strain>
    </source>
</reference>
<feature type="domain" description="Amidohydrolase-related" evidence="1">
    <location>
        <begin position="55"/>
        <end position="390"/>
    </location>
</feature>
<sequence length="404" mass="41792">MEDHLILFGRVLPISSPPIADGAVVVRAGKIEYVGSAARAPRYSNAEEIEVTGAILPGLIDAHVHLVASGGSNFRAEVDGFTRDELVTKAKSNAWRSLQSGITTLRDLGAPQGVAVSIARSGFDFDPEGSDVVAAGRAITAPGGHIAYLGVEAKGTAELADAAAHELRAGADGIKLVATGGVLTPTGVAVEAAPYDEDELAAAAEVALSEGKWVAAHGIGLEGTKSAIKAGATSIEHGIFLDRESVDLMATHGTILVSTRIAIVRMLEHRDHVPPDYLHRVASIGDRYVESLKLAAKAGIPIAGASDAGTPFNPHGGVAGEAELLVRDVGLTNASALESVTSIAARALRRDDLGHISEGAPANLIATAEDPLDDITAIAHVVNVVKNGRLIRSTRDRKYADADE</sequence>
<dbReference type="KEGG" id="aori:SD37_09410"/>
<dbReference type="EMBL" id="CP016174">
    <property type="protein sequence ID" value="ANN15844.1"/>
    <property type="molecule type" value="Genomic_DNA"/>
</dbReference>
<keyword evidence="3" id="KW-1185">Reference proteome</keyword>
<dbReference type="GO" id="GO:0016810">
    <property type="term" value="F:hydrolase activity, acting on carbon-nitrogen (but not peptide) bonds"/>
    <property type="evidence" value="ECO:0007669"/>
    <property type="project" value="InterPro"/>
</dbReference>
<evidence type="ECO:0000313" key="2">
    <source>
        <dbReference type="EMBL" id="ANN15844.1"/>
    </source>
</evidence>
<dbReference type="Gene3D" id="2.30.40.10">
    <property type="entry name" value="Urease, subunit C, domain 1"/>
    <property type="match status" value="1"/>
</dbReference>
<dbReference type="PANTHER" id="PTHR43135:SF3">
    <property type="entry name" value="ALPHA-D-RIBOSE 1-METHYLPHOSPHONATE 5-TRIPHOSPHATE DIPHOSPHATASE"/>
    <property type="match status" value="1"/>
</dbReference>